<dbReference type="EMBL" id="MDKC01000002">
    <property type="protein sequence ID" value="ODG93353.1"/>
    <property type="molecule type" value="Genomic_DNA"/>
</dbReference>
<dbReference type="Proteomes" id="UP000094580">
    <property type="component" value="Unassembled WGS sequence"/>
</dbReference>
<dbReference type="InterPro" id="IPR016975">
    <property type="entry name" value="Cell_wall_LiaF"/>
</dbReference>
<organism evidence="3 4">
    <name type="scientific">Gottfriedia luciferensis</name>
    <dbReference type="NCBI Taxonomy" id="178774"/>
    <lineage>
        <taxon>Bacteria</taxon>
        <taxon>Bacillati</taxon>
        <taxon>Bacillota</taxon>
        <taxon>Bacilli</taxon>
        <taxon>Bacillales</taxon>
        <taxon>Bacillaceae</taxon>
        <taxon>Gottfriedia</taxon>
    </lineage>
</organism>
<dbReference type="RefSeq" id="WP_069032429.1">
    <property type="nucleotide sequence ID" value="NZ_MDKC01000002.1"/>
</dbReference>
<keyword evidence="1" id="KW-1133">Transmembrane helix</keyword>
<comment type="caution">
    <text evidence="3">The sequence shown here is derived from an EMBL/GenBank/DDBJ whole genome shotgun (WGS) entry which is preliminary data.</text>
</comment>
<gene>
    <name evidence="3" type="ORF">BED47_03430</name>
</gene>
<feature type="transmembrane region" description="Helical" evidence="1">
    <location>
        <begin position="12"/>
        <end position="45"/>
    </location>
</feature>
<feature type="domain" description="Cell wall-active antibiotics response LiaF-like C-terminal" evidence="2">
    <location>
        <begin position="130"/>
        <end position="242"/>
    </location>
</feature>
<evidence type="ECO:0000256" key="1">
    <source>
        <dbReference type="SAM" id="Phobius"/>
    </source>
</evidence>
<reference evidence="3 4" key="1">
    <citation type="submission" date="2016-07" db="EMBL/GenBank/DDBJ databases">
        <authorList>
            <person name="Townsley L."/>
            <person name="Shank E.A."/>
        </authorList>
    </citation>
    <scope>NUCLEOTIDE SEQUENCE [LARGE SCALE GENOMIC DNA]</scope>
    <source>
        <strain evidence="3 4">CH01</strain>
    </source>
</reference>
<accession>A0ABX2ZUA7</accession>
<evidence type="ECO:0000313" key="3">
    <source>
        <dbReference type="EMBL" id="ODG93353.1"/>
    </source>
</evidence>
<sequence>MKRFRRLSSNELTGLLFIIAGIGLLFDLFLNPFAIIAAGVGIYLFQYGAKKRKVYPSTSANIAFFGGIILFISNVFQLKSILGVLSFIVIYVGYLIFVNSKFNAKVIIPNIVETTNTGVFETNSLISNRFFTNIHLKNESFELEDVDYYFGIGDVIIDLSESFIPEGETVLVLNGIIGNITLYVPYDLEVSIQHSTLYGKINILKNKLNGFNKNCKFTSNDYKEASRKLKIVTSLAIGNIEVTNK</sequence>
<dbReference type="Pfam" id="PF09922">
    <property type="entry name" value="LiaF-like_C"/>
    <property type="match status" value="1"/>
</dbReference>
<dbReference type="PIRSF" id="PIRSF031509">
    <property type="entry name" value="Cell_wall_LiaF/YvqF"/>
    <property type="match status" value="1"/>
</dbReference>
<dbReference type="InterPro" id="IPR024425">
    <property type="entry name" value="LiaF-like_C"/>
</dbReference>
<evidence type="ECO:0000259" key="2">
    <source>
        <dbReference type="Pfam" id="PF09922"/>
    </source>
</evidence>
<protein>
    <recommendedName>
        <fullName evidence="2">Cell wall-active antibiotics response LiaF-like C-terminal domain-containing protein</fullName>
    </recommendedName>
</protein>
<evidence type="ECO:0000313" key="4">
    <source>
        <dbReference type="Proteomes" id="UP000094580"/>
    </source>
</evidence>
<dbReference type="NCBIfam" id="NF040535">
    <property type="entry name" value="LiaF_C_term"/>
    <property type="match status" value="1"/>
</dbReference>
<proteinExistence type="predicted"/>
<keyword evidence="1" id="KW-0472">Membrane</keyword>
<keyword evidence="4" id="KW-1185">Reference proteome</keyword>
<name>A0ABX2ZUA7_9BACI</name>
<keyword evidence="1" id="KW-0812">Transmembrane</keyword>
<feature type="transmembrane region" description="Helical" evidence="1">
    <location>
        <begin position="78"/>
        <end position="97"/>
    </location>
</feature>
<feature type="transmembrane region" description="Helical" evidence="1">
    <location>
        <begin position="54"/>
        <end position="72"/>
    </location>
</feature>
<dbReference type="InterPro" id="IPR047793">
    <property type="entry name" value="LiaF_C"/>
</dbReference>